<protein>
    <recommendedName>
        <fullName evidence="11">Energy-coupling factor ABC transporter permease</fullName>
    </recommendedName>
</protein>
<keyword evidence="5 8" id="KW-1133">Transmembrane helix</keyword>
<proteinExistence type="predicted"/>
<dbReference type="Gene3D" id="1.10.1760.20">
    <property type="match status" value="1"/>
</dbReference>
<gene>
    <name evidence="9" type="ORF">E4634_05480</name>
</gene>
<evidence type="ECO:0000256" key="4">
    <source>
        <dbReference type="ARBA" id="ARBA00022692"/>
    </source>
</evidence>
<feature type="transmembrane region" description="Helical" evidence="8">
    <location>
        <begin position="107"/>
        <end position="127"/>
    </location>
</feature>
<comment type="caution">
    <text evidence="9">The sequence shown here is derived from an EMBL/GenBank/DDBJ whole genome shotgun (WGS) entry which is preliminary data.</text>
</comment>
<feature type="transmembrane region" description="Helical" evidence="8">
    <location>
        <begin position="134"/>
        <end position="158"/>
    </location>
</feature>
<organism evidence="9 10">
    <name type="scientific">Mangrovimicrobium sediminis</name>
    <dbReference type="NCBI Taxonomy" id="2562682"/>
    <lineage>
        <taxon>Bacteria</taxon>
        <taxon>Pseudomonadati</taxon>
        <taxon>Pseudomonadota</taxon>
        <taxon>Gammaproteobacteria</taxon>
        <taxon>Cellvibrionales</taxon>
        <taxon>Halieaceae</taxon>
        <taxon>Mangrovimicrobium</taxon>
    </lineage>
</organism>
<reference evidence="9 10" key="1">
    <citation type="submission" date="2019-04" db="EMBL/GenBank/DDBJ databases">
        <title>Taxonomy of novel Haliea sp. from mangrove soil of West Coast of India.</title>
        <authorList>
            <person name="Verma A."/>
            <person name="Kumar P."/>
            <person name="Krishnamurthi S."/>
        </authorList>
    </citation>
    <scope>NUCLEOTIDE SEQUENCE [LARGE SCALE GENOMIC DNA]</scope>
    <source>
        <strain evidence="9 10">SAOS-164</strain>
    </source>
</reference>
<feature type="region of interest" description="Disordered" evidence="7">
    <location>
        <begin position="1"/>
        <end position="27"/>
    </location>
</feature>
<dbReference type="Pfam" id="PF01891">
    <property type="entry name" value="CbiM"/>
    <property type="match status" value="1"/>
</dbReference>
<dbReference type="OrthoDB" id="5297929at2"/>
<dbReference type="GO" id="GO:0005886">
    <property type="term" value="C:plasma membrane"/>
    <property type="evidence" value="ECO:0007669"/>
    <property type="project" value="UniProtKB-SubCell"/>
</dbReference>
<dbReference type="EMBL" id="SRLE01000005">
    <property type="protein sequence ID" value="TGD74652.1"/>
    <property type="molecule type" value="Genomic_DNA"/>
</dbReference>
<feature type="transmembrane region" description="Helical" evidence="8">
    <location>
        <begin position="51"/>
        <end position="71"/>
    </location>
</feature>
<sequence>MSGCGNRPRRGRGPATGRGRPGHDPAATALRPARVSWPAPVFIARELLPTWLLVISWAGWLLVLGTAVRYADWRAIYRVSQRQHVLLGSSIACVALWLISVRAIDGLWLHLLGVSCFTMLLGWRFAIIGGSMAVIAHCLIIGQPIVAAAPAWVLTIFIPTTTTRYLVYRLRRLRSRNLFIYMLGAGFFGGALCAALVAAGTMLAFAAIGKWDWIALCLEQWPLLLLMMFPEGFINGMVITTLTVFYPQLVKTFDEDHYLGEG</sequence>
<dbReference type="Proteomes" id="UP000298050">
    <property type="component" value="Unassembled WGS sequence"/>
</dbReference>
<feature type="transmembrane region" description="Helical" evidence="8">
    <location>
        <begin position="221"/>
        <end position="246"/>
    </location>
</feature>
<evidence type="ECO:0000256" key="5">
    <source>
        <dbReference type="ARBA" id="ARBA00022989"/>
    </source>
</evidence>
<dbReference type="InterPro" id="IPR002751">
    <property type="entry name" value="CbiM/NikMN"/>
</dbReference>
<accession>A0A4Z0M4U1</accession>
<keyword evidence="4 8" id="KW-0812">Transmembrane</keyword>
<feature type="transmembrane region" description="Helical" evidence="8">
    <location>
        <begin position="178"/>
        <end position="209"/>
    </location>
</feature>
<keyword evidence="2" id="KW-0813">Transport</keyword>
<keyword evidence="3" id="KW-1003">Cell membrane</keyword>
<name>A0A4Z0M4U1_9GAMM</name>
<dbReference type="AlphaFoldDB" id="A0A4Z0M4U1"/>
<keyword evidence="6 8" id="KW-0472">Membrane</keyword>
<evidence type="ECO:0000313" key="9">
    <source>
        <dbReference type="EMBL" id="TGD74652.1"/>
    </source>
</evidence>
<keyword evidence="10" id="KW-1185">Reference proteome</keyword>
<evidence type="ECO:0000256" key="6">
    <source>
        <dbReference type="ARBA" id="ARBA00023136"/>
    </source>
</evidence>
<comment type="subcellular location">
    <subcellularLocation>
        <location evidence="1">Cell membrane</location>
        <topology evidence="1">Multi-pass membrane protein</topology>
    </subcellularLocation>
</comment>
<evidence type="ECO:0000256" key="3">
    <source>
        <dbReference type="ARBA" id="ARBA00022475"/>
    </source>
</evidence>
<feature type="transmembrane region" description="Helical" evidence="8">
    <location>
        <begin position="83"/>
        <end position="101"/>
    </location>
</feature>
<evidence type="ECO:0000256" key="7">
    <source>
        <dbReference type="SAM" id="MobiDB-lite"/>
    </source>
</evidence>
<evidence type="ECO:0000256" key="2">
    <source>
        <dbReference type="ARBA" id="ARBA00022448"/>
    </source>
</evidence>
<evidence type="ECO:0000256" key="1">
    <source>
        <dbReference type="ARBA" id="ARBA00004651"/>
    </source>
</evidence>
<evidence type="ECO:0008006" key="11">
    <source>
        <dbReference type="Google" id="ProtNLM"/>
    </source>
</evidence>
<evidence type="ECO:0000256" key="8">
    <source>
        <dbReference type="SAM" id="Phobius"/>
    </source>
</evidence>
<dbReference type="GO" id="GO:0000041">
    <property type="term" value="P:transition metal ion transport"/>
    <property type="evidence" value="ECO:0007669"/>
    <property type="project" value="InterPro"/>
</dbReference>
<evidence type="ECO:0000313" key="10">
    <source>
        <dbReference type="Proteomes" id="UP000298050"/>
    </source>
</evidence>